<keyword evidence="1" id="KW-0732">Signal</keyword>
<evidence type="ECO:0000256" key="1">
    <source>
        <dbReference type="SAM" id="SignalP"/>
    </source>
</evidence>
<dbReference type="RefSeq" id="WP_364371247.1">
    <property type="nucleotide sequence ID" value="NZ_JBHMCF010000012.1"/>
</dbReference>
<gene>
    <name evidence="2" type="ORF">ACFFR3_16550</name>
</gene>
<proteinExistence type="predicted"/>
<comment type="caution">
    <text evidence="2">The sequence shown here is derived from an EMBL/GenBank/DDBJ whole genome shotgun (WGS) entry which is preliminary data.</text>
</comment>
<evidence type="ECO:0000313" key="2">
    <source>
        <dbReference type="EMBL" id="MFB9471133.1"/>
    </source>
</evidence>
<protein>
    <recommendedName>
        <fullName evidence="4">Secreted protein</fullName>
    </recommendedName>
</protein>
<name>A0ABV5NLE4_9ACTN</name>
<organism evidence="2 3">
    <name type="scientific">Nonomuraea salmonea</name>
    <dbReference type="NCBI Taxonomy" id="46181"/>
    <lineage>
        <taxon>Bacteria</taxon>
        <taxon>Bacillati</taxon>
        <taxon>Actinomycetota</taxon>
        <taxon>Actinomycetes</taxon>
        <taxon>Streptosporangiales</taxon>
        <taxon>Streptosporangiaceae</taxon>
        <taxon>Nonomuraea</taxon>
    </lineage>
</organism>
<evidence type="ECO:0008006" key="4">
    <source>
        <dbReference type="Google" id="ProtNLM"/>
    </source>
</evidence>
<evidence type="ECO:0000313" key="3">
    <source>
        <dbReference type="Proteomes" id="UP001589568"/>
    </source>
</evidence>
<keyword evidence="3" id="KW-1185">Reference proteome</keyword>
<accession>A0ABV5NLE4</accession>
<sequence>MHRSVRLFGAAVLAGMGLLAGAPAANAVVDPVALLECVTAGVGEVTTLVDPAAPGLPAELPLVGCTAP</sequence>
<reference evidence="2 3" key="1">
    <citation type="submission" date="2024-09" db="EMBL/GenBank/DDBJ databases">
        <authorList>
            <person name="Sun Q."/>
            <person name="Mori K."/>
        </authorList>
    </citation>
    <scope>NUCLEOTIDE SEQUENCE [LARGE SCALE GENOMIC DNA]</scope>
    <source>
        <strain evidence="2 3">JCM 3324</strain>
    </source>
</reference>
<feature type="chain" id="PRO_5047538027" description="Secreted protein" evidence="1">
    <location>
        <begin position="28"/>
        <end position="68"/>
    </location>
</feature>
<dbReference type="EMBL" id="JBHMCF010000012">
    <property type="protein sequence ID" value="MFB9471133.1"/>
    <property type="molecule type" value="Genomic_DNA"/>
</dbReference>
<feature type="signal peptide" evidence="1">
    <location>
        <begin position="1"/>
        <end position="27"/>
    </location>
</feature>
<dbReference type="Proteomes" id="UP001589568">
    <property type="component" value="Unassembled WGS sequence"/>
</dbReference>